<reference evidence="1 2" key="1">
    <citation type="submission" date="2020-02" db="EMBL/GenBank/DDBJ databases">
        <authorList>
            <person name="Ma Q."/>
            <person name="Huang Y."/>
            <person name="Song X."/>
            <person name="Pei D."/>
        </authorList>
    </citation>
    <scope>NUCLEOTIDE SEQUENCE [LARGE SCALE GENOMIC DNA]</scope>
    <source>
        <strain evidence="1">Sxm20200214</strain>
        <tissue evidence="1">Leaf</tissue>
    </source>
</reference>
<gene>
    <name evidence="1" type="ORF">Bca52824_045801</name>
</gene>
<proteinExistence type="predicted"/>
<comment type="caution">
    <text evidence="1">The sequence shown here is derived from an EMBL/GenBank/DDBJ whole genome shotgun (WGS) entry which is preliminary data.</text>
</comment>
<organism evidence="1 2">
    <name type="scientific">Brassica carinata</name>
    <name type="common">Ethiopian mustard</name>
    <name type="synonym">Abyssinian cabbage</name>
    <dbReference type="NCBI Taxonomy" id="52824"/>
    <lineage>
        <taxon>Eukaryota</taxon>
        <taxon>Viridiplantae</taxon>
        <taxon>Streptophyta</taxon>
        <taxon>Embryophyta</taxon>
        <taxon>Tracheophyta</taxon>
        <taxon>Spermatophyta</taxon>
        <taxon>Magnoliopsida</taxon>
        <taxon>eudicotyledons</taxon>
        <taxon>Gunneridae</taxon>
        <taxon>Pentapetalae</taxon>
        <taxon>rosids</taxon>
        <taxon>malvids</taxon>
        <taxon>Brassicales</taxon>
        <taxon>Brassicaceae</taxon>
        <taxon>Brassiceae</taxon>
        <taxon>Brassica</taxon>
    </lineage>
</organism>
<dbReference type="Proteomes" id="UP000886595">
    <property type="component" value="Unassembled WGS sequence"/>
</dbReference>
<dbReference type="AlphaFoldDB" id="A0A8X7RED3"/>
<evidence type="ECO:0000313" key="2">
    <source>
        <dbReference type="Proteomes" id="UP000886595"/>
    </source>
</evidence>
<dbReference type="EMBL" id="JAAMPC010000010">
    <property type="protein sequence ID" value="KAG2286197.1"/>
    <property type="molecule type" value="Genomic_DNA"/>
</dbReference>
<keyword evidence="2" id="KW-1185">Reference proteome</keyword>
<protein>
    <submittedName>
        <fullName evidence="1">Uncharacterized protein</fullName>
    </submittedName>
</protein>
<dbReference type="OrthoDB" id="1099991at2759"/>
<sequence length="392" mass="44457">MLEGFSMLFQGWDPGIPGDSRTRSGVYRKDTIIRIWIPKRILEKRLIGDLQGFIQVGTGRIRDSPSSSKGMQNPEDLVQDIRGTVFVIINARPPSIVLEIWVNQIRMIHYDEGIIGLLYLIFGGFLESLAGFVESEIFIFRITDGGYCIHGLDSLREVVGFGSQYKRGRESIECSIIPSNLFLQKFNNLICFLLVLVRMTQSQLFGNGGDMNNGEGNRKRLNISDNSDLIKSYSKTLIGRYMNPMEQDVKALLVTGVVLLEFCYHFRLYNGNIGVGVFSGSWLGIWIDWLGQGIMRLAPKLVSSNQLQEAELEMNRALGFGYFGKQVVERVWFKVAVERSVMKVLFMVCSTEEMAVGLGRLERLWYKFLASWSGLTYSRIYFGHGSSKIRSI</sequence>
<evidence type="ECO:0000313" key="1">
    <source>
        <dbReference type="EMBL" id="KAG2286197.1"/>
    </source>
</evidence>
<name>A0A8X7RED3_BRACI</name>
<accession>A0A8X7RED3</accession>